<feature type="domain" description="LiaI-LiaF-like transmembrane region" evidence="2">
    <location>
        <begin position="138"/>
        <end position="183"/>
    </location>
</feature>
<feature type="transmembrane region" description="Helical" evidence="1">
    <location>
        <begin position="166"/>
        <end position="188"/>
    </location>
</feature>
<dbReference type="Proteomes" id="UP000595224">
    <property type="component" value="Chromosome"/>
</dbReference>
<evidence type="ECO:0000313" key="3">
    <source>
        <dbReference type="EMBL" id="QQA01419.1"/>
    </source>
</evidence>
<organism evidence="3 4">
    <name type="scientific">Treponema peruense</name>
    <dbReference type="NCBI Taxonomy" id="2787628"/>
    <lineage>
        <taxon>Bacteria</taxon>
        <taxon>Pseudomonadati</taxon>
        <taxon>Spirochaetota</taxon>
        <taxon>Spirochaetia</taxon>
        <taxon>Spirochaetales</taxon>
        <taxon>Treponemataceae</taxon>
        <taxon>Treponema</taxon>
    </lineage>
</organism>
<keyword evidence="1" id="KW-0812">Transmembrane</keyword>
<protein>
    <recommendedName>
        <fullName evidence="2">LiaI-LiaF-like transmembrane region domain-containing protein</fullName>
    </recommendedName>
</protein>
<keyword evidence="1" id="KW-0472">Membrane</keyword>
<evidence type="ECO:0000256" key="1">
    <source>
        <dbReference type="SAM" id="Phobius"/>
    </source>
</evidence>
<evidence type="ECO:0000259" key="2">
    <source>
        <dbReference type="Pfam" id="PF18917"/>
    </source>
</evidence>
<sequence length="209" mass="23245">MTDSKNSGGKRKFFVIPQTKETVRSNIILAVGFVLLLAGIALSLKKIFEGSNISIIRPVVLLAFGEICFFIAIAFTKSSLCVSLGLTAVVSAVLAFLMDIGVISLSIKQMWPFSLLVFGIMLIPADFIRYGRLRTVFLFPAFMFIGLGAIFLLFSMGVVPFSFRRFISQCWPLILVFLGIGLILIFIVQKRHNKDFPYMQDDSQGEAQI</sequence>
<proteinExistence type="predicted"/>
<keyword evidence="1" id="KW-1133">Transmembrane helix</keyword>
<evidence type="ECO:0000313" key="4">
    <source>
        <dbReference type="Proteomes" id="UP000595224"/>
    </source>
</evidence>
<dbReference type="Pfam" id="PF18917">
    <property type="entry name" value="LiaI-LiaF-like_TM1"/>
    <property type="match status" value="1"/>
</dbReference>
<feature type="transmembrane region" description="Helical" evidence="1">
    <location>
        <begin position="110"/>
        <end position="128"/>
    </location>
</feature>
<keyword evidence="4" id="KW-1185">Reference proteome</keyword>
<feature type="transmembrane region" description="Helical" evidence="1">
    <location>
        <begin position="55"/>
        <end position="75"/>
    </location>
</feature>
<dbReference type="AlphaFoldDB" id="A0A7T3V5U5"/>
<accession>A0A7T3V5U5</accession>
<feature type="transmembrane region" description="Helical" evidence="1">
    <location>
        <begin position="82"/>
        <end position="104"/>
    </location>
</feature>
<dbReference type="EMBL" id="CP064936">
    <property type="protein sequence ID" value="QQA01419.1"/>
    <property type="molecule type" value="Genomic_DNA"/>
</dbReference>
<feature type="transmembrane region" description="Helical" evidence="1">
    <location>
        <begin position="21"/>
        <end position="43"/>
    </location>
</feature>
<dbReference type="KEGG" id="tper:IWA51_02025"/>
<gene>
    <name evidence="3" type="ORF">IWA51_02025</name>
</gene>
<feature type="transmembrane region" description="Helical" evidence="1">
    <location>
        <begin position="135"/>
        <end position="154"/>
    </location>
</feature>
<name>A0A7T3V5U5_9SPIR</name>
<dbReference type="RefSeq" id="WP_177527802.1">
    <property type="nucleotide sequence ID" value="NZ_CBCSHE010000012.1"/>
</dbReference>
<reference evidence="3 4" key="1">
    <citation type="submission" date="2020-11" db="EMBL/GenBank/DDBJ databases">
        <title>Treponema Peruensis nv. sp., first commensal Treponema isolated from human feces.</title>
        <authorList>
            <person name="Belkhou C."/>
            <person name="Raes J."/>
        </authorList>
    </citation>
    <scope>NUCLEOTIDE SEQUENCE [LARGE SCALE GENOMIC DNA]</scope>
    <source>
        <strain evidence="3 4">RCC2812</strain>
    </source>
</reference>
<dbReference type="InterPro" id="IPR043726">
    <property type="entry name" value="LiaI-LiaF-like_TM1"/>
</dbReference>